<dbReference type="Gene3D" id="1.10.533.10">
    <property type="entry name" value="Death Domain, Fas"/>
    <property type="match status" value="2"/>
</dbReference>
<keyword evidence="4" id="KW-0963">Cytoplasm</keyword>
<evidence type="ECO:0000313" key="19">
    <source>
        <dbReference type="RefSeq" id="XP_012866831.1"/>
    </source>
</evidence>
<dbReference type="GO" id="GO:0042742">
    <property type="term" value="P:defense response to bacterium"/>
    <property type="evidence" value="ECO:0007669"/>
    <property type="project" value="UniProtKB-ARBA"/>
</dbReference>
<dbReference type="GO" id="GO:0032722">
    <property type="term" value="P:positive regulation of chemokine production"/>
    <property type="evidence" value="ECO:0007669"/>
    <property type="project" value="UniProtKB-ARBA"/>
</dbReference>
<accession>A0A1S3ER08</accession>
<dbReference type="GO" id="GO:0045087">
    <property type="term" value="P:innate immune response"/>
    <property type="evidence" value="ECO:0007669"/>
    <property type="project" value="UniProtKB-KW"/>
</dbReference>
<dbReference type="RefSeq" id="XP_012866831.1">
    <property type="nucleotide sequence ID" value="XM_013011377.1"/>
</dbReference>
<evidence type="ECO:0000256" key="4">
    <source>
        <dbReference type="ARBA" id="ARBA00022490"/>
    </source>
</evidence>
<proteinExistence type="predicted"/>
<evidence type="ECO:0000256" key="7">
    <source>
        <dbReference type="ARBA" id="ARBA00022588"/>
    </source>
</evidence>
<dbReference type="GO" id="GO:0050870">
    <property type="term" value="P:positive regulation of T cell activation"/>
    <property type="evidence" value="ECO:0007669"/>
    <property type="project" value="UniProtKB-ARBA"/>
</dbReference>
<evidence type="ECO:0000256" key="9">
    <source>
        <dbReference type="ARBA" id="ARBA00022824"/>
    </source>
</evidence>
<dbReference type="GO" id="GO:0002218">
    <property type="term" value="P:activation of innate immune response"/>
    <property type="evidence" value="ECO:0007669"/>
    <property type="project" value="UniProtKB-ARBA"/>
</dbReference>
<evidence type="ECO:0000256" key="8">
    <source>
        <dbReference type="ARBA" id="ARBA00022703"/>
    </source>
</evidence>
<keyword evidence="8" id="KW-0053">Apoptosis</keyword>
<dbReference type="CDD" id="cd08330">
    <property type="entry name" value="CARD_ASC_NALP1"/>
    <property type="match status" value="1"/>
</dbReference>
<feature type="domain" description="Pyrin" evidence="17">
    <location>
        <begin position="1"/>
        <end position="85"/>
    </location>
</feature>
<dbReference type="GO" id="GO:0042981">
    <property type="term" value="P:regulation of apoptotic process"/>
    <property type="evidence" value="ECO:0007669"/>
    <property type="project" value="InterPro"/>
</dbReference>
<dbReference type="GO" id="GO:0070374">
    <property type="term" value="P:positive regulation of ERK1 and ERK2 cascade"/>
    <property type="evidence" value="ECO:0007669"/>
    <property type="project" value="UniProtKB-ARBA"/>
</dbReference>
<protein>
    <recommendedName>
        <fullName evidence="14">Apoptosis-associated speck-like protein containing a CARD</fullName>
    </recommendedName>
    <alternativeName>
        <fullName evidence="15">PYD and CARD domain-containing protein</fullName>
    </alternativeName>
</protein>
<evidence type="ECO:0000256" key="2">
    <source>
        <dbReference type="ARBA" id="ARBA00004173"/>
    </source>
</evidence>
<dbReference type="InterPro" id="IPR051249">
    <property type="entry name" value="NLRP_Inflammasome"/>
</dbReference>
<dbReference type="GO" id="GO:0140738">
    <property type="term" value="C:NLRP6 inflammasome complex"/>
    <property type="evidence" value="ECO:0007669"/>
    <property type="project" value="UniProtKB-ARBA"/>
</dbReference>
<evidence type="ECO:0000256" key="5">
    <source>
        <dbReference type="ARBA" id="ARBA00022499"/>
    </source>
</evidence>
<comment type="subcellular location">
    <subcellularLocation>
        <location evidence="3">Endoplasmic reticulum</location>
    </subcellularLocation>
    <subcellularLocation>
        <location evidence="1">Inflammasome</location>
    </subcellularLocation>
    <subcellularLocation>
        <location evidence="2">Mitochondrion</location>
    </subcellularLocation>
</comment>
<dbReference type="GO" id="GO:0005739">
    <property type="term" value="C:mitochondrion"/>
    <property type="evidence" value="ECO:0007669"/>
    <property type="project" value="UniProtKB-SubCell"/>
</dbReference>
<evidence type="ECO:0000256" key="3">
    <source>
        <dbReference type="ARBA" id="ARBA00004240"/>
    </source>
</evidence>
<dbReference type="GO" id="GO:0005783">
    <property type="term" value="C:endoplasmic reticulum"/>
    <property type="evidence" value="ECO:0007669"/>
    <property type="project" value="UniProtKB-SubCell"/>
</dbReference>
<evidence type="ECO:0000256" key="13">
    <source>
        <dbReference type="ARBA" id="ARBA00023233"/>
    </source>
</evidence>
<evidence type="ECO:0000256" key="12">
    <source>
        <dbReference type="ARBA" id="ARBA00023198"/>
    </source>
</evidence>
<evidence type="ECO:0000259" key="16">
    <source>
        <dbReference type="PROSITE" id="PS50209"/>
    </source>
</evidence>
<dbReference type="KEGG" id="dord:105981993"/>
<dbReference type="GO" id="GO:0005634">
    <property type="term" value="C:nucleus"/>
    <property type="evidence" value="ECO:0007669"/>
    <property type="project" value="UniProtKB-ARBA"/>
</dbReference>
<dbReference type="GO" id="GO:0032755">
    <property type="term" value="P:positive regulation of interleukin-6 production"/>
    <property type="evidence" value="ECO:0007669"/>
    <property type="project" value="UniProtKB-ARBA"/>
</dbReference>
<dbReference type="InterPro" id="IPR011029">
    <property type="entry name" value="DEATH-like_dom_sf"/>
</dbReference>
<dbReference type="InterPro" id="IPR004020">
    <property type="entry name" value="DAPIN"/>
</dbReference>
<dbReference type="STRING" id="10020.ENSDORP00000022679"/>
<dbReference type="GO" id="GO:0006954">
    <property type="term" value="P:inflammatory response"/>
    <property type="evidence" value="ECO:0007669"/>
    <property type="project" value="UniProtKB-KW"/>
</dbReference>
<dbReference type="OrthoDB" id="10058437at2759"/>
<keyword evidence="6" id="KW-0597">Phosphoprotein</keyword>
<keyword evidence="11" id="KW-0496">Mitochondrion</keyword>
<dbReference type="InterPro" id="IPR033516">
    <property type="entry name" value="CARD8/ASC/NALP1_CARD"/>
</dbReference>
<evidence type="ECO:0000259" key="17">
    <source>
        <dbReference type="PROSITE" id="PS50824"/>
    </source>
</evidence>
<dbReference type="GO" id="GO:0032731">
    <property type="term" value="P:positive regulation of interleukin-1 beta production"/>
    <property type="evidence" value="ECO:0007669"/>
    <property type="project" value="UniProtKB-ARBA"/>
</dbReference>
<dbReference type="GeneID" id="105981993"/>
<evidence type="ECO:0000256" key="10">
    <source>
        <dbReference type="ARBA" id="ARBA00022859"/>
    </source>
</evidence>
<evidence type="ECO:0000313" key="18">
    <source>
        <dbReference type="Proteomes" id="UP000081671"/>
    </source>
</evidence>
<name>A0A1S3ER08_DIPOR</name>
<evidence type="ECO:0000256" key="11">
    <source>
        <dbReference type="ARBA" id="ARBA00023128"/>
    </source>
</evidence>
<dbReference type="Pfam" id="PF02758">
    <property type="entry name" value="PYRIN"/>
    <property type="match status" value="1"/>
</dbReference>
<dbReference type="InterPro" id="IPR001315">
    <property type="entry name" value="CARD"/>
</dbReference>
<dbReference type="Pfam" id="PF00619">
    <property type="entry name" value="CARD"/>
    <property type="match status" value="1"/>
</dbReference>
<reference evidence="19" key="1">
    <citation type="submission" date="2025-08" db="UniProtKB">
        <authorList>
            <consortium name="RefSeq"/>
        </authorList>
    </citation>
    <scope>IDENTIFICATION</scope>
    <source>
        <tissue evidence="19">Kidney</tissue>
    </source>
</reference>
<dbReference type="PANTHER" id="PTHR46985:SF2">
    <property type="entry name" value="APOPTOSIS-ASSOCIATED SPECK-LIKE PROTEIN CONTAINING A CARD"/>
    <property type="match status" value="1"/>
</dbReference>
<dbReference type="GO" id="GO:0042802">
    <property type="term" value="F:identical protein binding"/>
    <property type="evidence" value="ECO:0007669"/>
    <property type="project" value="UniProtKB-ARBA"/>
</dbReference>
<dbReference type="PROSITE" id="PS50824">
    <property type="entry name" value="DAPIN"/>
    <property type="match status" value="1"/>
</dbReference>
<keyword evidence="5" id="KW-1017">Isopeptide bond</keyword>
<dbReference type="PANTHER" id="PTHR46985">
    <property type="entry name" value="NACHT, LRR AND PYD DOMAINS-CONTAINING PROTEIN 1"/>
    <property type="match status" value="1"/>
</dbReference>
<organism evidence="18 19">
    <name type="scientific">Dipodomys ordii</name>
    <name type="common">Ord's kangaroo rat</name>
    <dbReference type="NCBI Taxonomy" id="10020"/>
    <lineage>
        <taxon>Eukaryota</taxon>
        <taxon>Metazoa</taxon>
        <taxon>Chordata</taxon>
        <taxon>Craniata</taxon>
        <taxon>Vertebrata</taxon>
        <taxon>Euteleostomi</taxon>
        <taxon>Mammalia</taxon>
        <taxon>Eutheria</taxon>
        <taxon>Euarchontoglires</taxon>
        <taxon>Glires</taxon>
        <taxon>Rodentia</taxon>
        <taxon>Castorimorpha</taxon>
        <taxon>Heteromyidae</taxon>
        <taxon>Dipodomyinae</taxon>
        <taxon>Dipodomys</taxon>
    </lineage>
</organism>
<evidence type="ECO:0000256" key="15">
    <source>
        <dbReference type="ARBA" id="ARBA00077095"/>
    </source>
</evidence>
<keyword evidence="18" id="KW-1185">Reference proteome</keyword>
<keyword evidence="13" id="KW-1271">Inflammasome</keyword>
<dbReference type="GO" id="GO:0005576">
    <property type="term" value="C:extracellular region"/>
    <property type="evidence" value="ECO:0007669"/>
    <property type="project" value="UniProtKB-ARBA"/>
</dbReference>
<feature type="domain" description="CARD" evidence="16">
    <location>
        <begin position="109"/>
        <end position="198"/>
    </location>
</feature>
<dbReference type="SMART" id="SM01289">
    <property type="entry name" value="PYRIN"/>
    <property type="match status" value="1"/>
</dbReference>
<dbReference type="GO" id="GO:0046983">
    <property type="term" value="F:protein dimerization activity"/>
    <property type="evidence" value="ECO:0007669"/>
    <property type="project" value="UniProtKB-ARBA"/>
</dbReference>
<dbReference type="GO" id="GO:0001773">
    <property type="term" value="P:myeloid dendritic cell activation"/>
    <property type="evidence" value="ECO:0007669"/>
    <property type="project" value="UniProtKB-ARBA"/>
</dbReference>
<dbReference type="SUPFAM" id="SSF47986">
    <property type="entry name" value="DEATH domain"/>
    <property type="match status" value="2"/>
</dbReference>
<dbReference type="InParanoid" id="A0A1S3ER08"/>
<evidence type="ECO:0000256" key="14">
    <source>
        <dbReference type="ARBA" id="ARBA00071453"/>
    </source>
</evidence>
<keyword evidence="7" id="KW-0399">Innate immunity</keyword>
<evidence type="ECO:0000256" key="6">
    <source>
        <dbReference type="ARBA" id="ARBA00022553"/>
    </source>
</evidence>
<dbReference type="FunCoup" id="A0A1S3ER08">
    <property type="interactions" value="267"/>
</dbReference>
<dbReference type="GO" id="GO:0006915">
    <property type="term" value="P:apoptotic process"/>
    <property type="evidence" value="ECO:0007669"/>
    <property type="project" value="UniProtKB-KW"/>
</dbReference>
<dbReference type="AlphaFoldDB" id="A0A1S3ER08"/>
<gene>
    <name evidence="19" type="primary">LOC105981993</name>
</gene>
<dbReference type="FunFam" id="1.10.533.10:FF:000053">
    <property type="entry name" value="Apoptosis-associated speck-like protein containing a CARD"/>
    <property type="match status" value="1"/>
</dbReference>
<dbReference type="FunFam" id="1.10.533.10:FF:000013">
    <property type="entry name" value="Apoptosis-associated speck-like protein containing a CARD"/>
    <property type="match status" value="1"/>
</dbReference>
<keyword evidence="10" id="KW-0391">Immunity</keyword>
<keyword evidence="9" id="KW-0256">Endoplasmic reticulum</keyword>
<evidence type="ECO:0000256" key="1">
    <source>
        <dbReference type="ARBA" id="ARBA00004110"/>
    </source>
</evidence>
<keyword evidence="12" id="KW-0395">Inflammatory response</keyword>
<dbReference type="Proteomes" id="UP000081671">
    <property type="component" value="Unplaced"/>
</dbReference>
<sequence>MGSARDAILDALENLTAEELKRFKLKLLSVPLRPGFGRIPRGPLQSMDAIDLTDKLVSYYMDSYGPELTATVLREMGMQALAEQLGDRLRAPSAQPAALKASLQMAATPEPSRLHFVDQHRRALISRVTDVDGLLDALFDDKVLTEEQYQAVRAETTNPTKMRKLYSFMPAWDLKCKELFLQALRDIQPYLVDDLEKH</sequence>
<dbReference type="CDD" id="cd08321">
    <property type="entry name" value="Pyrin_ASC-like"/>
    <property type="match status" value="1"/>
</dbReference>
<dbReference type="PROSITE" id="PS50209">
    <property type="entry name" value="CARD"/>
    <property type="match status" value="1"/>
</dbReference>